<dbReference type="EMBL" id="LRQE01000039">
    <property type="protein sequence ID" value="KXA28862.1"/>
    <property type="molecule type" value="Genomic_DNA"/>
</dbReference>
<gene>
    <name evidence="5" type="ORF">HMPREF3229_01494</name>
</gene>
<dbReference type="InterPro" id="IPR012312">
    <property type="entry name" value="Hemerythrin-like"/>
</dbReference>
<feature type="coiled-coil region" evidence="1">
    <location>
        <begin position="185"/>
        <end position="212"/>
    </location>
</feature>
<sequence>MSLRILGGSMKNINLDEPVASLIEKFPNLKNILKDLGFTEITNPLALSTVGKMVSIKKGAKIKNIDLDLIKEKLREEGFNLVDEEIVNDDAKEDNERLELLKSYIERLSKGEDLEAVRSDFVKNFKDVSSKEIVHAEQELIMSGLPLEKVQKLCDIHSALFHESNIVDESQKDLEKIPGHPLNILSLENKKIKFLADEVKNSEDKLAKIRDLLKINSHYGKKAGLIYPLLKTKYNVSGPSDVMWAVDDEIRSDLSRIVKTNSYDEESLNKLLDRVYEMIYKEENILFPLLKENFTEEEWNKIYGDFEEYGLDLLDDVPLWKDYKPKEILPEEEVSCGSLEFETGSLKIKEALQIFRTLDAELTFIDKDDFVRYYSEGKDKIFPRPKSCLNRDVASCHPPKVVPMVKSLLDDFKSKKRDRLVVCRDIKGKKILVKYLAVYDEAGAYMGTLETVEDISQY</sequence>
<evidence type="ECO:0000256" key="1">
    <source>
        <dbReference type="SAM" id="Coils"/>
    </source>
</evidence>
<dbReference type="Pfam" id="PF08984">
    <property type="entry name" value="DUF1858"/>
    <property type="match status" value="1"/>
</dbReference>
<dbReference type="Pfam" id="PF04282">
    <property type="entry name" value="DUF438"/>
    <property type="match status" value="1"/>
</dbReference>
<accession>A0A133PJX9</accession>
<dbReference type="Pfam" id="PF01814">
    <property type="entry name" value="Hemerythrin"/>
    <property type="match status" value="1"/>
</dbReference>
<evidence type="ECO:0000259" key="2">
    <source>
        <dbReference type="Pfam" id="PF01814"/>
    </source>
</evidence>
<reference evidence="5 6" key="1">
    <citation type="submission" date="2016-01" db="EMBL/GenBank/DDBJ databases">
        <authorList>
            <person name="Oliw E.H."/>
        </authorList>
    </citation>
    <scope>NUCLEOTIDE SEQUENCE [LARGE SCALE GENOMIC DNA]</scope>
    <source>
        <strain evidence="5 6">CMW7756A</strain>
    </source>
</reference>
<evidence type="ECO:0000259" key="3">
    <source>
        <dbReference type="Pfam" id="PF04282"/>
    </source>
</evidence>
<comment type="caution">
    <text evidence="5">The sequence shown here is derived from an EMBL/GenBank/DDBJ whole genome shotgun (WGS) entry which is preliminary data.</text>
</comment>
<keyword evidence="1" id="KW-0175">Coiled coil</keyword>
<feature type="domain" description="DUF438" evidence="3">
    <location>
        <begin position="101"/>
        <end position="164"/>
    </location>
</feature>
<dbReference type="PATRIC" id="fig|54005.3.peg.1458"/>
<dbReference type="Pfam" id="PF13596">
    <property type="entry name" value="PAS_10"/>
    <property type="match status" value="1"/>
</dbReference>
<feature type="domain" description="Hemerythrin-like" evidence="2">
    <location>
        <begin position="181"/>
        <end position="290"/>
    </location>
</feature>
<evidence type="ECO:0000313" key="5">
    <source>
        <dbReference type="EMBL" id="KXA28862.1"/>
    </source>
</evidence>
<dbReference type="PANTHER" id="PTHR39966:SF3">
    <property type="entry name" value="DUF438 DOMAIN-CONTAINING PROTEIN"/>
    <property type="match status" value="1"/>
</dbReference>
<dbReference type="InterPro" id="IPR007380">
    <property type="entry name" value="DUF438"/>
</dbReference>
<dbReference type="InterPro" id="IPR038062">
    <property type="entry name" value="ScdA-like_N_sf"/>
</dbReference>
<dbReference type="PANTHER" id="PTHR39966">
    <property type="entry name" value="BLL2471 PROTEIN-RELATED"/>
    <property type="match status" value="1"/>
</dbReference>
<dbReference type="SUPFAM" id="SSF140683">
    <property type="entry name" value="SP0561-like"/>
    <property type="match status" value="1"/>
</dbReference>
<dbReference type="InterPro" id="IPR015077">
    <property type="entry name" value="DUF1858"/>
</dbReference>
<name>A0A133PJX9_9FIRM</name>
<feature type="domain" description="DUF1858" evidence="4">
    <location>
        <begin position="13"/>
        <end position="69"/>
    </location>
</feature>
<dbReference type="Gene3D" id="1.20.120.520">
    <property type="entry name" value="nmb1532 protein domain like"/>
    <property type="match status" value="1"/>
</dbReference>
<dbReference type="GO" id="GO:0005886">
    <property type="term" value="C:plasma membrane"/>
    <property type="evidence" value="ECO:0007669"/>
    <property type="project" value="TreeGrafter"/>
</dbReference>
<evidence type="ECO:0000259" key="4">
    <source>
        <dbReference type="Pfam" id="PF08984"/>
    </source>
</evidence>
<evidence type="ECO:0000313" key="6">
    <source>
        <dbReference type="Proteomes" id="UP000070174"/>
    </source>
</evidence>
<dbReference type="Proteomes" id="UP000070174">
    <property type="component" value="Unassembled WGS sequence"/>
</dbReference>
<dbReference type="Gene3D" id="1.10.3910.10">
    <property type="entry name" value="SP0561-like"/>
    <property type="match status" value="1"/>
</dbReference>
<proteinExistence type="predicted"/>
<protein>
    <submittedName>
        <fullName evidence="5">Hemerythrin HHE cation binding domain protein</fullName>
    </submittedName>
</protein>
<dbReference type="AlphaFoldDB" id="A0A133PJX9"/>
<organism evidence="5">
    <name type="scientific">Peptoniphilus harei</name>
    <dbReference type="NCBI Taxonomy" id="54005"/>
    <lineage>
        <taxon>Bacteria</taxon>
        <taxon>Bacillati</taxon>
        <taxon>Bacillota</taxon>
        <taxon>Tissierellia</taxon>
        <taxon>Tissierellales</taxon>
        <taxon>Peptoniphilaceae</taxon>
        <taxon>Peptoniphilus</taxon>
    </lineage>
</organism>